<organism evidence="1 2">
    <name type="scientific">Paenibacillus profundus</name>
    <dbReference type="NCBI Taxonomy" id="1173085"/>
    <lineage>
        <taxon>Bacteria</taxon>
        <taxon>Bacillati</taxon>
        <taxon>Bacillota</taxon>
        <taxon>Bacilli</taxon>
        <taxon>Bacillales</taxon>
        <taxon>Paenibacillaceae</taxon>
        <taxon>Paenibacillus</taxon>
    </lineage>
</organism>
<accession>A0ABS8YMP9</accession>
<dbReference type="RefSeq" id="WP_233697508.1">
    <property type="nucleotide sequence ID" value="NZ_JAJNBZ010000013.1"/>
</dbReference>
<reference evidence="1 2" key="1">
    <citation type="submission" date="2021-11" db="EMBL/GenBank/DDBJ databases">
        <title>Draft genome sequence of Paenibacillus profundus YoMME, a new Gram-positive bacteria with exoelectrogenic properties.</title>
        <authorList>
            <person name="Hubenova Y."/>
            <person name="Hubenova E."/>
            <person name="Manasiev Y."/>
            <person name="Peykov S."/>
            <person name="Mitov M."/>
        </authorList>
    </citation>
    <scope>NUCLEOTIDE SEQUENCE [LARGE SCALE GENOMIC DNA]</scope>
    <source>
        <strain evidence="1 2">YoMME</strain>
    </source>
</reference>
<dbReference type="Proteomes" id="UP001199916">
    <property type="component" value="Unassembled WGS sequence"/>
</dbReference>
<evidence type="ECO:0000313" key="2">
    <source>
        <dbReference type="Proteomes" id="UP001199916"/>
    </source>
</evidence>
<dbReference type="EMBL" id="JAJNBZ010000013">
    <property type="protein sequence ID" value="MCE5170874.1"/>
    <property type="molecule type" value="Genomic_DNA"/>
</dbReference>
<proteinExistence type="predicted"/>
<sequence length="139" mass="15365">MAQILDYKATEPLRRFNRAKSFTIPFSPRRVRLASIRLRLPKRANRVQLIASVGVRGITGIAQILFKIFRDGTEIFNTKQGIESAGSEQNYIVTFQAIDFNVESGSHTYTVTAENTTAGTRADVVGPISFSGLAIKTTK</sequence>
<keyword evidence="2" id="KW-1185">Reference proteome</keyword>
<name>A0ABS8YMP9_9BACL</name>
<comment type="caution">
    <text evidence="1">The sequence shown here is derived from an EMBL/GenBank/DDBJ whole genome shotgun (WGS) entry which is preliminary data.</text>
</comment>
<gene>
    <name evidence="1" type="ORF">LQV63_16340</name>
</gene>
<evidence type="ECO:0000313" key="1">
    <source>
        <dbReference type="EMBL" id="MCE5170874.1"/>
    </source>
</evidence>
<protein>
    <submittedName>
        <fullName evidence="1">Exosporium protein C</fullName>
    </submittedName>
</protein>